<name>A0ABQ6VJI6_9CORY</name>
<dbReference type="RefSeq" id="WP_151843573.1">
    <property type="nucleotide sequence ID" value="NZ_WBZJ01000001.1"/>
</dbReference>
<comment type="caution">
    <text evidence="2">The sequence shown here is derived from an EMBL/GenBank/DDBJ whole genome shotgun (WGS) entry which is preliminary data.</text>
</comment>
<dbReference type="EMBL" id="WBZJ01000001">
    <property type="protein sequence ID" value="KAB3522646.1"/>
    <property type="molecule type" value="Genomic_DNA"/>
</dbReference>
<evidence type="ECO:0000256" key="1">
    <source>
        <dbReference type="SAM" id="SignalP"/>
    </source>
</evidence>
<feature type="chain" id="PRO_5046815180" evidence="1">
    <location>
        <begin position="28"/>
        <end position="167"/>
    </location>
</feature>
<gene>
    <name evidence="2" type="ORF">F8377_00180</name>
</gene>
<reference evidence="2 3" key="1">
    <citation type="submission" date="2019-10" db="EMBL/GenBank/DDBJ databases">
        <title>Corynebacterium sp novel species isolated from the respiratory tract of Marmot.</title>
        <authorList>
            <person name="Zhang G."/>
        </authorList>
    </citation>
    <scope>NUCLEOTIDE SEQUENCE [LARGE SCALE GENOMIC DNA]</scope>
    <source>
        <strain evidence="2 3">336</strain>
    </source>
</reference>
<feature type="signal peptide" evidence="1">
    <location>
        <begin position="1"/>
        <end position="27"/>
    </location>
</feature>
<dbReference type="Proteomes" id="UP000436181">
    <property type="component" value="Unassembled WGS sequence"/>
</dbReference>
<evidence type="ECO:0000313" key="2">
    <source>
        <dbReference type="EMBL" id="KAB3522646.1"/>
    </source>
</evidence>
<proteinExistence type="predicted"/>
<evidence type="ECO:0000313" key="3">
    <source>
        <dbReference type="Proteomes" id="UP000436181"/>
    </source>
</evidence>
<organism evidence="2 3">
    <name type="scientific">Corynebacterium zhongnanshanii</name>
    <dbReference type="NCBI Taxonomy" id="2768834"/>
    <lineage>
        <taxon>Bacteria</taxon>
        <taxon>Bacillati</taxon>
        <taxon>Actinomycetota</taxon>
        <taxon>Actinomycetes</taxon>
        <taxon>Mycobacteriales</taxon>
        <taxon>Corynebacteriaceae</taxon>
        <taxon>Corynebacterium</taxon>
    </lineage>
</organism>
<protein>
    <submittedName>
        <fullName evidence="2">Uncharacterized protein</fullName>
    </submittedName>
</protein>
<keyword evidence="3" id="KW-1185">Reference proteome</keyword>
<accession>A0ABQ6VJI6</accession>
<keyword evidence="1" id="KW-0732">Signal</keyword>
<sequence>MSKLYKLSAPTIASILSFALLTPVATAGPSGNFEQTYSNVKTPSSANKIVEGEIIGDYNSFATQNIILENGVKATVEVDAVADSIRITADNGENYQFKLSELRSYVQNGDAEEGAEALRKKPNSCQVATGIAGIAHSALWGAAVGGPAGAAAGAAVGAFWWGVGSQC</sequence>